<dbReference type="PANTHER" id="PTHR43436:SF1">
    <property type="entry name" value="TRANSCRIPTIONAL REGULATORY PROTEIN"/>
    <property type="match status" value="1"/>
</dbReference>
<dbReference type="EMBL" id="JACIEH010000002">
    <property type="protein sequence ID" value="MBB4099340.1"/>
    <property type="molecule type" value="Genomic_DNA"/>
</dbReference>
<dbReference type="RefSeq" id="WP_246426087.1">
    <property type="nucleotide sequence ID" value="NZ_JACIEH010000002.1"/>
</dbReference>
<name>A0A7W6JTS6_9SPHN</name>
<comment type="caution">
    <text evidence="5">The sequence shown here is derived from an EMBL/GenBank/DDBJ whole genome shotgun (WGS) entry which is preliminary data.</text>
</comment>
<keyword evidence="1" id="KW-0805">Transcription regulation</keyword>
<dbReference type="Proteomes" id="UP000557392">
    <property type="component" value="Unassembled WGS sequence"/>
</dbReference>
<gene>
    <name evidence="5" type="ORF">GGR46_002904</name>
</gene>
<dbReference type="InterPro" id="IPR018060">
    <property type="entry name" value="HTH_AraC"/>
</dbReference>
<accession>A0A7W6JTS6</accession>
<dbReference type="Pfam" id="PF12833">
    <property type="entry name" value="HTH_18"/>
    <property type="match status" value="1"/>
</dbReference>
<keyword evidence="2 5" id="KW-0238">DNA-binding</keyword>
<evidence type="ECO:0000256" key="1">
    <source>
        <dbReference type="ARBA" id="ARBA00023015"/>
    </source>
</evidence>
<dbReference type="InterPro" id="IPR018062">
    <property type="entry name" value="HTH_AraC-typ_CS"/>
</dbReference>
<sequence length="345" mass="38464">MNRMPEAPKNLPNPAGNDVLPIESRVLHWPRNASEVCVPPALLRTVNAYIEAQGRGQGVFPTPIGSFNIVRSFKQRMRMRQVYKPSLCVVLQGAKEIILGEDTLRYGAGQCLAVGMALPATGHIVEASPEVPYTGLMIELDVAMIRDVLEQLEAPPPPTASSGPCLFVRQVDEPLAECVLRLLRMSETPEAIPILFPSVMREICYWLLSGPNGGELCKLVEPESNAARIAKALHLLHENVARTLRLEQLAEAARMSLSSFHQHFKAMTSMTPLQFQKQLRLLEARRLMVMEDTTVAEAAYQVGYESASQFSREYSRMFGVAPKRDVMNQQRLYSEYVGRRGQTGM</sequence>
<evidence type="ECO:0000256" key="3">
    <source>
        <dbReference type="ARBA" id="ARBA00023163"/>
    </source>
</evidence>
<evidence type="ECO:0000259" key="4">
    <source>
        <dbReference type="PROSITE" id="PS01124"/>
    </source>
</evidence>
<dbReference type="PROSITE" id="PS01124">
    <property type="entry name" value="HTH_ARAC_FAMILY_2"/>
    <property type="match status" value="1"/>
</dbReference>
<dbReference type="SMART" id="SM00342">
    <property type="entry name" value="HTH_ARAC"/>
    <property type="match status" value="1"/>
</dbReference>
<proteinExistence type="predicted"/>
<protein>
    <submittedName>
        <fullName evidence="5">AraC-like DNA-binding protein</fullName>
    </submittedName>
</protein>
<dbReference type="PANTHER" id="PTHR43436">
    <property type="entry name" value="ARAC-FAMILY TRANSCRIPTIONAL REGULATOR"/>
    <property type="match status" value="1"/>
</dbReference>
<dbReference type="AlphaFoldDB" id="A0A7W6JTS6"/>
<evidence type="ECO:0000313" key="6">
    <source>
        <dbReference type="Proteomes" id="UP000557392"/>
    </source>
</evidence>
<evidence type="ECO:0000256" key="2">
    <source>
        <dbReference type="ARBA" id="ARBA00023125"/>
    </source>
</evidence>
<dbReference type="InterPro" id="IPR009057">
    <property type="entry name" value="Homeodomain-like_sf"/>
</dbReference>
<reference evidence="5 6" key="1">
    <citation type="submission" date="2020-08" db="EMBL/GenBank/DDBJ databases">
        <title>Genomic Encyclopedia of Type Strains, Phase IV (KMG-IV): sequencing the most valuable type-strain genomes for metagenomic binning, comparative biology and taxonomic classification.</title>
        <authorList>
            <person name="Goeker M."/>
        </authorList>
    </citation>
    <scope>NUCLEOTIDE SEQUENCE [LARGE SCALE GENOMIC DNA]</scope>
    <source>
        <strain evidence="5 6">DSM 101806</strain>
    </source>
</reference>
<feature type="domain" description="HTH araC/xylS-type" evidence="4">
    <location>
        <begin position="230"/>
        <end position="328"/>
    </location>
</feature>
<dbReference type="InterPro" id="IPR009594">
    <property type="entry name" value="Tscrpt_reg_HTH_AraC_N"/>
</dbReference>
<keyword evidence="3" id="KW-0804">Transcription</keyword>
<keyword evidence="6" id="KW-1185">Reference proteome</keyword>
<evidence type="ECO:0000313" key="5">
    <source>
        <dbReference type="EMBL" id="MBB4099340.1"/>
    </source>
</evidence>
<dbReference type="Gene3D" id="1.10.10.60">
    <property type="entry name" value="Homeodomain-like"/>
    <property type="match status" value="2"/>
</dbReference>
<organism evidence="5 6">
    <name type="scientific">Sphingomonas kyeonggiensis</name>
    <dbReference type="NCBI Taxonomy" id="1268553"/>
    <lineage>
        <taxon>Bacteria</taxon>
        <taxon>Pseudomonadati</taxon>
        <taxon>Pseudomonadota</taxon>
        <taxon>Alphaproteobacteria</taxon>
        <taxon>Sphingomonadales</taxon>
        <taxon>Sphingomonadaceae</taxon>
        <taxon>Sphingomonas</taxon>
    </lineage>
</organism>
<dbReference type="GO" id="GO:0043565">
    <property type="term" value="F:sequence-specific DNA binding"/>
    <property type="evidence" value="ECO:0007669"/>
    <property type="project" value="InterPro"/>
</dbReference>
<dbReference type="GO" id="GO:0003700">
    <property type="term" value="F:DNA-binding transcription factor activity"/>
    <property type="evidence" value="ECO:0007669"/>
    <property type="project" value="InterPro"/>
</dbReference>
<dbReference type="PROSITE" id="PS00041">
    <property type="entry name" value="HTH_ARAC_FAMILY_1"/>
    <property type="match status" value="1"/>
</dbReference>
<dbReference type="SUPFAM" id="SSF46689">
    <property type="entry name" value="Homeodomain-like"/>
    <property type="match status" value="2"/>
</dbReference>
<dbReference type="Pfam" id="PF06719">
    <property type="entry name" value="AraC_N"/>
    <property type="match status" value="1"/>
</dbReference>